<dbReference type="EMBL" id="GGEC01056543">
    <property type="protein sequence ID" value="MBX37027.1"/>
    <property type="molecule type" value="Transcribed_RNA"/>
</dbReference>
<name>A0A2P2N3K1_RHIMU</name>
<dbReference type="AlphaFoldDB" id="A0A2P2N3K1"/>
<protein>
    <submittedName>
        <fullName evidence="1">Uncharacterized protein</fullName>
    </submittedName>
</protein>
<evidence type="ECO:0000313" key="1">
    <source>
        <dbReference type="EMBL" id="MBX37027.1"/>
    </source>
</evidence>
<proteinExistence type="predicted"/>
<organism evidence="1">
    <name type="scientific">Rhizophora mucronata</name>
    <name type="common">Asiatic mangrove</name>
    <dbReference type="NCBI Taxonomy" id="61149"/>
    <lineage>
        <taxon>Eukaryota</taxon>
        <taxon>Viridiplantae</taxon>
        <taxon>Streptophyta</taxon>
        <taxon>Embryophyta</taxon>
        <taxon>Tracheophyta</taxon>
        <taxon>Spermatophyta</taxon>
        <taxon>Magnoliopsida</taxon>
        <taxon>eudicotyledons</taxon>
        <taxon>Gunneridae</taxon>
        <taxon>Pentapetalae</taxon>
        <taxon>rosids</taxon>
        <taxon>fabids</taxon>
        <taxon>Malpighiales</taxon>
        <taxon>Rhizophoraceae</taxon>
        <taxon>Rhizophora</taxon>
    </lineage>
</organism>
<accession>A0A2P2N3K1</accession>
<sequence>MGSTHAMFCLTIFARTWLKNFEREKKRLALA</sequence>
<reference evidence="1" key="1">
    <citation type="submission" date="2018-02" db="EMBL/GenBank/DDBJ databases">
        <title>Rhizophora mucronata_Transcriptome.</title>
        <authorList>
            <person name="Meera S.P."/>
            <person name="Sreeshan A."/>
            <person name="Augustine A."/>
        </authorList>
    </citation>
    <scope>NUCLEOTIDE SEQUENCE</scope>
    <source>
        <tissue evidence="1">Leaf</tissue>
    </source>
</reference>